<organism evidence="2">
    <name type="scientific">viral metagenome</name>
    <dbReference type="NCBI Taxonomy" id="1070528"/>
    <lineage>
        <taxon>unclassified sequences</taxon>
        <taxon>metagenomes</taxon>
        <taxon>organismal metagenomes</taxon>
    </lineage>
</organism>
<feature type="compositionally biased region" description="Basic residues" evidence="1">
    <location>
        <begin position="114"/>
        <end position="149"/>
    </location>
</feature>
<evidence type="ECO:0000313" key="2">
    <source>
        <dbReference type="EMBL" id="QHU15039.1"/>
    </source>
</evidence>
<dbReference type="EMBL" id="MN740848">
    <property type="protein sequence ID" value="QHU15039.1"/>
    <property type="molecule type" value="Genomic_DNA"/>
</dbReference>
<accession>A0A6C0KBJ0</accession>
<evidence type="ECO:0000256" key="1">
    <source>
        <dbReference type="SAM" id="MobiDB-lite"/>
    </source>
</evidence>
<sequence length="149" mass="17975">MAARLRKIEANLDTYNFQITTFLKKILDTHPDKEEMEHLCGSFPASDITFPPDFPDNEIERIKMKIQIVKNQLSCLDNNSNYPATLINKVQKHLDKMKKEMDNPTSWIPQVNGGRRRKSRKKRRKRKSRRRTKKKRKSRRRKTKRKRRR</sequence>
<dbReference type="AlphaFoldDB" id="A0A6C0KBJ0"/>
<feature type="region of interest" description="Disordered" evidence="1">
    <location>
        <begin position="95"/>
        <end position="149"/>
    </location>
</feature>
<proteinExistence type="predicted"/>
<reference evidence="2" key="1">
    <citation type="journal article" date="2020" name="Nature">
        <title>Giant virus diversity and host interactions through global metagenomics.</title>
        <authorList>
            <person name="Schulz F."/>
            <person name="Roux S."/>
            <person name="Paez-Espino D."/>
            <person name="Jungbluth S."/>
            <person name="Walsh D.A."/>
            <person name="Denef V.J."/>
            <person name="McMahon K.D."/>
            <person name="Konstantinidis K.T."/>
            <person name="Eloe-Fadrosh E.A."/>
            <person name="Kyrpides N.C."/>
            <person name="Woyke T."/>
        </authorList>
    </citation>
    <scope>NUCLEOTIDE SEQUENCE</scope>
    <source>
        <strain evidence="2">GVMAG-S-1102244-55</strain>
    </source>
</reference>
<protein>
    <submittedName>
        <fullName evidence="2">Uncharacterized protein</fullName>
    </submittedName>
</protein>
<name>A0A6C0KBJ0_9ZZZZ</name>